<feature type="active site" description="Proton acceptor" evidence="7">
    <location>
        <position position="26"/>
    </location>
</feature>
<dbReference type="NCBIfam" id="TIGR00447">
    <property type="entry name" value="pth"/>
    <property type="match status" value="1"/>
</dbReference>
<dbReference type="CDD" id="cd00462">
    <property type="entry name" value="PTH"/>
    <property type="match status" value="1"/>
</dbReference>
<comment type="caution">
    <text evidence="10">The sequence shown here is derived from an EMBL/GenBank/DDBJ whole genome shotgun (WGS) entry which is preliminary data.</text>
</comment>
<keyword evidence="3 7" id="KW-0378">Hydrolase</keyword>
<evidence type="ECO:0000256" key="6">
    <source>
        <dbReference type="ARBA" id="ARBA00050038"/>
    </source>
</evidence>
<feature type="binding site" evidence="7">
    <location>
        <position position="74"/>
    </location>
    <ligand>
        <name>tRNA</name>
        <dbReference type="ChEBI" id="CHEBI:17843"/>
    </ligand>
</feature>
<dbReference type="RefSeq" id="WP_169249971.1">
    <property type="nucleotide sequence ID" value="NZ_SPMZ01000059.1"/>
</dbReference>
<dbReference type="Gene3D" id="3.40.50.1470">
    <property type="entry name" value="Peptidyl-tRNA hydrolase"/>
    <property type="match status" value="1"/>
</dbReference>
<evidence type="ECO:0000313" key="10">
    <source>
        <dbReference type="EMBL" id="NMQ20702.1"/>
    </source>
</evidence>
<comment type="catalytic activity">
    <reaction evidence="7 8">
        <text>an N-acyl-L-alpha-aminoacyl-tRNA + H2O = an N-acyl-L-amino acid + a tRNA + H(+)</text>
        <dbReference type="Rhea" id="RHEA:54448"/>
        <dbReference type="Rhea" id="RHEA-COMP:10123"/>
        <dbReference type="Rhea" id="RHEA-COMP:13883"/>
        <dbReference type="ChEBI" id="CHEBI:15377"/>
        <dbReference type="ChEBI" id="CHEBI:15378"/>
        <dbReference type="ChEBI" id="CHEBI:59874"/>
        <dbReference type="ChEBI" id="CHEBI:78442"/>
        <dbReference type="ChEBI" id="CHEBI:138191"/>
        <dbReference type="EC" id="3.1.1.29"/>
    </reaction>
</comment>
<dbReference type="Pfam" id="PF01195">
    <property type="entry name" value="Pept_tRNA_hydro"/>
    <property type="match status" value="1"/>
</dbReference>
<evidence type="ECO:0000256" key="1">
    <source>
        <dbReference type="ARBA" id="ARBA00013260"/>
    </source>
</evidence>
<evidence type="ECO:0000256" key="9">
    <source>
        <dbReference type="RuleBase" id="RU004320"/>
    </source>
</evidence>
<dbReference type="Proteomes" id="UP000760480">
    <property type="component" value="Unassembled WGS sequence"/>
</dbReference>
<comment type="function">
    <text evidence="7">Catalyzes the release of premature peptidyl moieties from peptidyl-tRNA molecules trapped in stalled 50S ribosomal subunits, and thus maintains levels of free tRNAs and 50S ribosomes.</text>
</comment>
<gene>
    <name evidence="7" type="primary">pth</name>
    <name evidence="10" type="ORF">E4P82_16785</name>
</gene>
<reference evidence="10 11" key="1">
    <citation type="submission" date="2019-03" db="EMBL/GenBank/DDBJ databases">
        <title>Metabolic reconstructions from genomes of highly enriched 'Candidatus Accumulibacter' and 'Candidatus Competibacter' bioreactor populations.</title>
        <authorList>
            <person name="Annavajhala M.K."/>
            <person name="Welles L."/>
            <person name="Abbas B."/>
            <person name="Sorokin D."/>
            <person name="Park H."/>
            <person name="Van Loosdrecht M."/>
            <person name="Chandran K."/>
        </authorList>
    </citation>
    <scope>NUCLEOTIDE SEQUENCE [LARGE SCALE GENOMIC DNA]</scope>
    <source>
        <strain evidence="10 11">SBR_G</strain>
    </source>
</reference>
<evidence type="ECO:0000256" key="2">
    <source>
        <dbReference type="ARBA" id="ARBA00022555"/>
    </source>
</evidence>
<name>A0ABX1TPW2_9GAMM</name>
<dbReference type="SUPFAM" id="SSF53178">
    <property type="entry name" value="Peptidyl-tRNA hydrolase-like"/>
    <property type="match status" value="1"/>
</dbReference>
<dbReference type="InterPro" id="IPR018171">
    <property type="entry name" value="Pept_tRNA_hydro_CS"/>
</dbReference>
<organism evidence="10 11">
    <name type="scientific">Candidatus Competibacter phosphatis</name>
    <dbReference type="NCBI Taxonomy" id="221280"/>
    <lineage>
        <taxon>Bacteria</taxon>
        <taxon>Pseudomonadati</taxon>
        <taxon>Pseudomonadota</taxon>
        <taxon>Gammaproteobacteria</taxon>
        <taxon>Candidatus Competibacteraceae</taxon>
        <taxon>Candidatus Competibacter</taxon>
    </lineage>
</organism>
<keyword evidence="11" id="KW-1185">Reference proteome</keyword>
<dbReference type="HAMAP" id="MF_00083">
    <property type="entry name" value="Pept_tRNA_hydro_bact"/>
    <property type="match status" value="1"/>
</dbReference>
<dbReference type="GO" id="GO:0004045">
    <property type="term" value="F:peptidyl-tRNA hydrolase activity"/>
    <property type="evidence" value="ECO:0007669"/>
    <property type="project" value="UniProtKB-EC"/>
</dbReference>
<comment type="subunit">
    <text evidence="7">Monomer.</text>
</comment>
<dbReference type="PANTHER" id="PTHR17224">
    <property type="entry name" value="PEPTIDYL-TRNA HYDROLASE"/>
    <property type="match status" value="1"/>
</dbReference>
<dbReference type="PROSITE" id="PS01195">
    <property type="entry name" value="PEPT_TRNA_HYDROL_1"/>
    <property type="match status" value="1"/>
</dbReference>
<protein>
    <recommendedName>
        <fullName evidence="6 7">Peptidyl-tRNA hydrolase</fullName>
        <shortName evidence="7">Pth</shortName>
        <ecNumber evidence="1 7">3.1.1.29</ecNumber>
    </recommendedName>
</protein>
<feature type="binding site" evidence="7">
    <location>
        <position position="21"/>
    </location>
    <ligand>
        <name>tRNA</name>
        <dbReference type="ChEBI" id="CHEBI:17843"/>
    </ligand>
</feature>
<feature type="site" description="Discriminates between blocked and unblocked aminoacyl-tRNA" evidence="7">
    <location>
        <position position="16"/>
    </location>
</feature>
<dbReference type="PROSITE" id="PS01196">
    <property type="entry name" value="PEPT_TRNA_HYDROL_2"/>
    <property type="match status" value="1"/>
</dbReference>
<evidence type="ECO:0000256" key="5">
    <source>
        <dbReference type="ARBA" id="ARBA00038063"/>
    </source>
</evidence>
<feature type="binding site" evidence="7">
    <location>
        <position position="72"/>
    </location>
    <ligand>
        <name>tRNA</name>
        <dbReference type="ChEBI" id="CHEBI:17843"/>
    </ligand>
</feature>
<dbReference type="InterPro" id="IPR036416">
    <property type="entry name" value="Pept_tRNA_hydro_sf"/>
</dbReference>
<sequence length="212" mass="23235">MSEPAPLPQLLVGLGNPGPQYADTRHNAGFWLMDELARQHGGQFRPDAKYHGETCRIALAGQDLWLLKPMTFMNRSGQAVAALARFHRIPPPAILVAHDDLDLPLGTVRLKQAGGHGGHNGLRDLIAHLGSNEFARVRLGIGHPGNSREVLDHVLRRPSRAEQALIEQAILDTLRELPRILAGQWQRAVQALHGRRIESPLSPAPDNPTAKP</sequence>
<accession>A0ABX1TPW2</accession>
<comment type="subcellular location">
    <subcellularLocation>
        <location evidence="7">Cytoplasm</location>
    </subcellularLocation>
</comment>
<evidence type="ECO:0000256" key="8">
    <source>
        <dbReference type="RuleBase" id="RU000673"/>
    </source>
</evidence>
<keyword evidence="2 7" id="KW-0820">tRNA-binding</keyword>
<feature type="binding site" evidence="7">
    <location>
        <position position="120"/>
    </location>
    <ligand>
        <name>tRNA</name>
        <dbReference type="ChEBI" id="CHEBI:17843"/>
    </ligand>
</feature>
<dbReference type="InterPro" id="IPR001328">
    <property type="entry name" value="Pept_tRNA_hydro"/>
</dbReference>
<dbReference type="EC" id="3.1.1.29" evidence="1 7"/>
<feature type="site" description="Stabilizes the basic form of H active site to accept a proton" evidence="7">
    <location>
        <position position="99"/>
    </location>
</feature>
<dbReference type="PANTHER" id="PTHR17224:SF1">
    <property type="entry name" value="PEPTIDYL-TRNA HYDROLASE"/>
    <property type="match status" value="1"/>
</dbReference>
<comment type="function">
    <text evidence="7">Hydrolyzes ribosome-free peptidyl-tRNAs (with 1 or more amino acids incorporated), which drop off the ribosome during protein synthesis, or as a result of ribosome stalling.</text>
</comment>
<keyword evidence="4 7" id="KW-0694">RNA-binding</keyword>
<evidence type="ECO:0000256" key="4">
    <source>
        <dbReference type="ARBA" id="ARBA00022884"/>
    </source>
</evidence>
<dbReference type="EMBL" id="SPMZ01000059">
    <property type="protein sequence ID" value="NMQ20702.1"/>
    <property type="molecule type" value="Genomic_DNA"/>
</dbReference>
<proteinExistence type="inferred from homology"/>
<evidence type="ECO:0000313" key="11">
    <source>
        <dbReference type="Proteomes" id="UP000760480"/>
    </source>
</evidence>
<evidence type="ECO:0000256" key="7">
    <source>
        <dbReference type="HAMAP-Rule" id="MF_00083"/>
    </source>
</evidence>
<evidence type="ECO:0000256" key="3">
    <source>
        <dbReference type="ARBA" id="ARBA00022801"/>
    </source>
</evidence>
<keyword evidence="7" id="KW-0963">Cytoplasm</keyword>
<comment type="similarity">
    <text evidence="5 7 9">Belongs to the PTH family.</text>
</comment>